<comment type="caution">
    <text evidence="9">The sequence shown here is derived from an EMBL/GenBank/DDBJ whole genome shotgun (WGS) entry which is preliminary data.</text>
</comment>
<dbReference type="InterPro" id="IPR004113">
    <property type="entry name" value="FAD-bd_oxidored_4_C"/>
</dbReference>
<evidence type="ECO:0000256" key="1">
    <source>
        <dbReference type="ARBA" id="ARBA00001974"/>
    </source>
</evidence>
<dbReference type="GO" id="GO:0071949">
    <property type="term" value="F:FAD binding"/>
    <property type="evidence" value="ECO:0007669"/>
    <property type="project" value="InterPro"/>
</dbReference>
<dbReference type="InterPro" id="IPR016166">
    <property type="entry name" value="FAD-bd_PCMH"/>
</dbReference>
<gene>
    <name evidence="9" type="ORF">AFUS01_LOCUS16141</name>
</gene>
<comment type="function">
    <text evidence="6">Catalyzes the oxidation of D-2-hydroxyglutarate (D-2-HG) to alpha-ketoglutarate. Also catalyzes the oxidation of other D-2-hydroxyacids, such as D-malate (D-MAL) and D-lactate (D-LAC). Exhibits high activities towards D-2-HG and D-MAL but a very weak activity towards D-LAC.</text>
</comment>
<comment type="cofactor">
    <cofactor evidence="1">
        <name>FAD</name>
        <dbReference type="ChEBI" id="CHEBI:57692"/>
    </cofactor>
</comment>
<dbReference type="PROSITE" id="PS51387">
    <property type="entry name" value="FAD_PCMH"/>
    <property type="match status" value="1"/>
</dbReference>
<evidence type="ECO:0000313" key="9">
    <source>
        <dbReference type="EMBL" id="CAG7727290.1"/>
    </source>
</evidence>
<proteinExistence type="inferred from homology"/>
<evidence type="ECO:0000256" key="6">
    <source>
        <dbReference type="ARBA" id="ARBA00045410"/>
    </source>
</evidence>
<evidence type="ECO:0000256" key="5">
    <source>
        <dbReference type="ARBA" id="ARBA00039639"/>
    </source>
</evidence>
<dbReference type="FunFam" id="3.30.43.10:FF:000011">
    <property type="entry name" value="D-lactate dehydrogenase (Cytochrome)"/>
    <property type="match status" value="1"/>
</dbReference>
<dbReference type="OrthoDB" id="5332616at2759"/>
<name>A0A8J2JV54_9HEXA</name>
<evidence type="ECO:0000259" key="8">
    <source>
        <dbReference type="PROSITE" id="PS51387"/>
    </source>
</evidence>
<evidence type="ECO:0000313" key="10">
    <source>
        <dbReference type="Proteomes" id="UP000708208"/>
    </source>
</evidence>
<dbReference type="FunFam" id="3.30.70.2190:FF:000001">
    <property type="entry name" value="D-2-hydroxyglutarate dehydrogenase mitochondrial"/>
    <property type="match status" value="1"/>
</dbReference>
<comment type="similarity">
    <text evidence="2">Belongs to the FAD-binding oxidoreductase/transferase type 4 family.</text>
</comment>
<accession>A0A8J2JV54</accession>
<dbReference type="PANTHER" id="PTHR43716">
    <property type="entry name" value="D-2-HYDROXYGLUTARATE DEHYDROGENASE, MITOCHONDRIAL"/>
    <property type="match status" value="1"/>
</dbReference>
<evidence type="ECO:0000256" key="4">
    <source>
        <dbReference type="ARBA" id="ARBA00039003"/>
    </source>
</evidence>
<organism evidence="9 10">
    <name type="scientific">Allacma fusca</name>
    <dbReference type="NCBI Taxonomy" id="39272"/>
    <lineage>
        <taxon>Eukaryota</taxon>
        <taxon>Metazoa</taxon>
        <taxon>Ecdysozoa</taxon>
        <taxon>Arthropoda</taxon>
        <taxon>Hexapoda</taxon>
        <taxon>Collembola</taxon>
        <taxon>Symphypleona</taxon>
        <taxon>Sminthuridae</taxon>
        <taxon>Allacma</taxon>
    </lineage>
</organism>
<dbReference type="Pfam" id="PF01565">
    <property type="entry name" value="FAD_binding_4"/>
    <property type="match status" value="1"/>
</dbReference>
<dbReference type="AlphaFoldDB" id="A0A8J2JV54"/>
<dbReference type="EC" id="1.1.99.39" evidence="4"/>
<dbReference type="EMBL" id="CAJVCH010146544">
    <property type="protein sequence ID" value="CAG7727290.1"/>
    <property type="molecule type" value="Genomic_DNA"/>
</dbReference>
<dbReference type="PANTHER" id="PTHR43716:SF1">
    <property type="entry name" value="D-2-HYDROXYGLUTARATE DEHYDROGENASE, MITOCHONDRIAL"/>
    <property type="match status" value="1"/>
</dbReference>
<keyword evidence="10" id="KW-1185">Reference proteome</keyword>
<keyword evidence="3" id="KW-0560">Oxidoreductase</keyword>
<evidence type="ECO:0000256" key="3">
    <source>
        <dbReference type="ARBA" id="ARBA00023002"/>
    </source>
</evidence>
<protein>
    <recommendedName>
        <fullName evidence="5">D-2-hydroxyglutarate dehydrogenase, mitochondrial</fullName>
        <ecNumber evidence="4">1.1.99.39</ecNumber>
    </recommendedName>
</protein>
<evidence type="ECO:0000256" key="7">
    <source>
        <dbReference type="ARBA" id="ARBA00049267"/>
    </source>
</evidence>
<dbReference type="FunFam" id="3.30.465.10:FF:000001">
    <property type="entry name" value="D-2-hydroxyglutarate dehydrogenase, mitochondrial"/>
    <property type="match status" value="1"/>
</dbReference>
<dbReference type="InterPro" id="IPR051264">
    <property type="entry name" value="FAD-oxidored/transferase_4"/>
</dbReference>
<dbReference type="Pfam" id="PF02913">
    <property type="entry name" value="FAD-oxidase_C"/>
    <property type="match status" value="1"/>
</dbReference>
<dbReference type="InterPro" id="IPR006094">
    <property type="entry name" value="Oxid_FAD_bind_N"/>
</dbReference>
<dbReference type="GO" id="GO:0051990">
    <property type="term" value="F:(R)-2-hydroxyglutarate dehydrogenase activity"/>
    <property type="evidence" value="ECO:0007669"/>
    <property type="project" value="UniProtKB-EC"/>
</dbReference>
<sequence length="490" mass="54202">MPSFEYKLSVLKSGHCVNKERINLDMNLQPGLRLLSNICRIRGFASQVQAPLTSERYKVTRGNFAALNDKDLGYFESLLGKTRVLTEESDLEGHNTDWLHMVRGASKLLLKPKTTEEVSAILKYCNERKLAVCPQGGNTGLVGGSVPVFDEIVVCTSLMNNIISLDEWSGVMVCQAGCVLEALNDYLMERNFIMPLDLGAKGSCQIGGNVSTNAGGLRLLRYGSLHATVLGVEAVIPNGTVMDCLSLMKKDNTGYDLKHLFIGSEGTLGFVTKVAIQCPVKPKSVKLAFLGMDNFQSVLETFKRAKQDLGEILSSCEYIDRASITSVTDNLNVKNPIGDFPFYMLIEASGSNETHDEEKLNTFLEKIMSNGTVTDGTVASDSSQMLAIWALRERIAEGLLYDGYVYKYDISVPLTTFDDFVQDVWKQVGDDVVRVCGYGHLGDSNIHLNITSKTYDPKVTSKLEPFVYEWTSKKKGWRSRPSNAQLEENV</sequence>
<dbReference type="GO" id="GO:0005739">
    <property type="term" value="C:mitochondrion"/>
    <property type="evidence" value="ECO:0007669"/>
    <property type="project" value="TreeGrafter"/>
</dbReference>
<comment type="catalytic activity">
    <reaction evidence="7">
        <text>(R)-malate + A = oxaloacetate + AH2</text>
        <dbReference type="Rhea" id="RHEA:67460"/>
        <dbReference type="ChEBI" id="CHEBI:13193"/>
        <dbReference type="ChEBI" id="CHEBI:15588"/>
        <dbReference type="ChEBI" id="CHEBI:16452"/>
        <dbReference type="ChEBI" id="CHEBI:17499"/>
    </reaction>
    <physiologicalReaction direction="left-to-right" evidence="7">
        <dbReference type="Rhea" id="RHEA:67461"/>
    </physiologicalReaction>
</comment>
<feature type="domain" description="FAD-binding PCMH-type" evidence="8">
    <location>
        <begin position="101"/>
        <end position="281"/>
    </location>
</feature>
<reference evidence="9" key="1">
    <citation type="submission" date="2021-06" db="EMBL/GenBank/DDBJ databases">
        <authorList>
            <person name="Hodson N. C."/>
            <person name="Mongue J. A."/>
            <person name="Jaron S. K."/>
        </authorList>
    </citation>
    <scope>NUCLEOTIDE SEQUENCE</scope>
</reference>
<dbReference type="Proteomes" id="UP000708208">
    <property type="component" value="Unassembled WGS sequence"/>
</dbReference>
<evidence type="ECO:0000256" key="2">
    <source>
        <dbReference type="ARBA" id="ARBA00008000"/>
    </source>
</evidence>